<feature type="compositionally biased region" description="Basic residues" evidence="9">
    <location>
        <begin position="1"/>
        <end position="18"/>
    </location>
</feature>
<dbReference type="PANTHER" id="PTHR33398:SF1">
    <property type="entry name" value="SMALL RIBOSOMAL SUBUNIT PROTEIN BS20C"/>
    <property type="match status" value="1"/>
</dbReference>
<dbReference type="HOGENOM" id="CLU_160655_4_0_6"/>
<reference evidence="10 11" key="1">
    <citation type="journal article" date="2010" name="BMC Genomics">
        <title>Unprecedented loss of ammonia assimilation capability in a urease-encoding bacterial mutualist.</title>
        <authorList>
            <person name="Williams L.E."/>
            <person name="Wernegreen J.J."/>
        </authorList>
    </citation>
    <scope>NUCLEOTIDE SEQUENCE [LARGE SCALE GENOMIC DNA]</scope>
    <source>
        <strain evidence="10 11">BVAF</strain>
    </source>
</reference>
<evidence type="ECO:0000256" key="7">
    <source>
        <dbReference type="ARBA" id="ARBA00035136"/>
    </source>
</evidence>
<gene>
    <name evidence="8 10" type="primary">rpsT</name>
    <name evidence="10" type="ordered locus">BVAF_117</name>
</gene>
<evidence type="ECO:0000256" key="5">
    <source>
        <dbReference type="ARBA" id="ARBA00022980"/>
    </source>
</evidence>
<dbReference type="GO" id="GO:0006412">
    <property type="term" value="P:translation"/>
    <property type="evidence" value="ECO:0007669"/>
    <property type="project" value="UniProtKB-UniRule"/>
</dbReference>
<keyword evidence="4 8" id="KW-0694">RNA-binding</keyword>
<proteinExistence type="inferred from homology"/>
<dbReference type="GO" id="GO:0005829">
    <property type="term" value="C:cytosol"/>
    <property type="evidence" value="ECO:0007669"/>
    <property type="project" value="TreeGrafter"/>
</dbReference>
<dbReference type="HAMAP" id="MF_00500">
    <property type="entry name" value="Ribosomal_bS20"/>
    <property type="match status" value="1"/>
</dbReference>
<protein>
    <recommendedName>
        <fullName evidence="7 8">Small ribosomal subunit protein bS20</fullName>
    </recommendedName>
</protein>
<dbReference type="PANTHER" id="PTHR33398">
    <property type="entry name" value="30S RIBOSOMAL PROTEIN S20"/>
    <property type="match status" value="1"/>
</dbReference>
<sequence length="88" mass="10232">MANIKSSKKSIKKSKNRRTNNISKKSMLRTFIKKVKKAINNKNKALAINQFIIMQKCIDRQSTKGLIHRNKAARYKSKIFKQIKTLTP</sequence>
<dbReference type="NCBIfam" id="TIGR00029">
    <property type="entry name" value="S20"/>
    <property type="match status" value="1"/>
</dbReference>
<dbReference type="Proteomes" id="UP000007464">
    <property type="component" value="Chromosome"/>
</dbReference>
<dbReference type="Pfam" id="PF01649">
    <property type="entry name" value="Ribosomal_S20p"/>
    <property type="match status" value="1"/>
</dbReference>
<keyword evidence="11" id="KW-1185">Reference proteome</keyword>
<comment type="function">
    <text evidence="1 8">Binds directly to 16S ribosomal RNA.</text>
</comment>
<comment type="similarity">
    <text evidence="2 8">Belongs to the bacterial ribosomal protein bS20 family.</text>
</comment>
<dbReference type="OrthoDB" id="9807974at2"/>
<evidence type="ECO:0000313" key="11">
    <source>
        <dbReference type="Proteomes" id="UP000007464"/>
    </source>
</evidence>
<dbReference type="KEGG" id="bva:BVAF_117"/>
<accession>E8Q5M7</accession>
<dbReference type="GO" id="GO:0070181">
    <property type="term" value="F:small ribosomal subunit rRNA binding"/>
    <property type="evidence" value="ECO:0007669"/>
    <property type="project" value="TreeGrafter"/>
</dbReference>
<dbReference type="AlphaFoldDB" id="E8Q5M7"/>
<evidence type="ECO:0000256" key="2">
    <source>
        <dbReference type="ARBA" id="ARBA00007634"/>
    </source>
</evidence>
<keyword evidence="3 8" id="KW-0699">rRNA-binding</keyword>
<evidence type="ECO:0000256" key="3">
    <source>
        <dbReference type="ARBA" id="ARBA00022730"/>
    </source>
</evidence>
<dbReference type="STRING" id="859654.BVAF_117"/>
<evidence type="ECO:0000256" key="9">
    <source>
        <dbReference type="SAM" id="MobiDB-lite"/>
    </source>
</evidence>
<evidence type="ECO:0000313" key="10">
    <source>
        <dbReference type="EMBL" id="ADV33524.1"/>
    </source>
</evidence>
<organism evidence="10 11">
    <name type="scientific">Blochmanniella vafra (strain BVAF)</name>
    <dbReference type="NCBI Taxonomy" id="859654"/>
    <lineage>
        <taxon>Bacteria</taxon>
        <taxon>Pseudomonadati</taxon>
        <taxon>Pseudomonadota</taxon>
        <taxon>Gammaproteobacteria</taxon>
        <taxon>Enterobacterales</taxon>
        <taxon>Enterobacteriaceae</taxon>
        <taxon>ant endosymbionts</taxon>
        <taxon>Candidatus Blochmanniella</taxon>
    </lineage>
</organism>
<dbReference type="GO" id="GO:0015935">
    <property type="term" value="C:small ribosomal subunit"/>
    <property type="evidence" value="ECO:0007669"/>
    <property type="project" value="TreeGrafter"/>
</dbReference>
<dbReference type="RefSeq" id="WP_013516449.1">
    <property type="nucleotide sequence ID" value="NC_014909.2"/>
</dbReference>
<keyword evidence="5 8" id="KW-0689">Ribosomal protein</keyword>
<dbReference type="InterPro" id="IPR036510">
    <property type="entry name" value="Ribosomal_bS20_sf"/>
</dbReference>
<evidence type="ECO:0000256" key="6">
    <source>
        <dbReference type="ARBA" id="ARBA00023274"/>
    </source>
</evidence>
<dbReference type="SUPFAM" id="SSF46992">
    <property type="entry name" value="Ribosomal protein S20"/>
    <property type="match status" value="1"/>
</dbReference>
<feature type="region of interest" description="Disordered" evidence="9">
    <location>
        <begin position="1"/>
        <end position="25"/>
    </location>
</feature>
<evidence type="ECO:0000256" key="1">
    <source>
        <dbReference type="ARBA" id="ARBA00003134"/>
    </source>
</evidence>
<dbReference type="InterPro" id="IPR002583">
    <property type="entry name" value="Ribosomal_bS20"/>
</dbReference>
<evidence type="ECO:0000256" key="4">
    <source>
        <dbReference type="ARBA" id="ARBA00022884"/>
    </source>
</evidence>
<keyword evidence="6 8" id="KW-0687">Ribonucleoprotein</keyword>
<dbReference type="GO" id="GO:0003735">
    <property type="term" value="F:structural constituent of ribosome"/>
    <property type="evidence" value="ECO:0007669"/>
    <property type="project" value="InterPro"/>
</dbReference>
<name>E8Q5M7_BLOVB</name>
<dbReference type="Gene3D" id="1.20.58.110">
    <property type="entry name" value="Ribosomal protein S20"/>
    <property type="match status" value="1"/>
</dbReference>
<evidence type="ECO:0000256" key="8">
    <source>
        <dbReference type="HAMAP-Rule" id="MF_00500"/>
    </source>
</evidence>
<dbReference type="EMBL" id="CP002189">
    <property type="protein sequence ID" value="ADV33524.1"/>
    <property type="molecule type" value="Genomic_DNA"/>
</dbReference>